<dbReference type="OrthoDB" id="3592035at2759"/>
<evidence type="ECO:0000256" key="1">
    <source>
        <dbReference type="SAM" id="SignalP"/>
    </source>
</evidence>
<dbReference type="OMA" id="WWQYLEP"/>
<dbReference type="InterPro" id="IPR036452">
    <property type="entry name" value="Ribo_hydro-like"/>
</dbReference>
<feature type="domain" description="Cellulose-binding Sde182 C-terminal" evidence="3">
    <location>
        <begin position="406"/>
        <end position="506"/>
    </location>
</feature>
<organism evidence="4 5">
    <name type="scientific">Armillaria ostoyae</name>
    <name type="common">Armillaria root rot fungus</name>
    <dbReference type="NCBI Taxonomy" id="47428"/>
    <lineage>
        <taxon>Eukaryota</taxon>
        <taxon>Fungi</taxon>
        <taxon>Dikarya</taxon>
        <taxon>Basidiomycota</taxon>
        <taxon>Agaricomycotina</taxon>
        <taxon>Agaricomycetes</taxon>
        <taxon>Agaricomycetidae</taxon>
        <taxon>Agaricales</taxon>
        <taxon>Marasmiineae</taxon>
        <taxon>Physalacriaceae</taxon>
        <taxon>Armillaria</taxon>
    </lineage>
</organism>
<gene>
    <name evidence="4" type="ORF">ARMOST_22348</name>
</gene>
<dbReference type="Pfam" id="PF21027">
    <property type="entry name" value="Sde0182_C"/>
    <property type="match status" value="1"/>
</dbReference>
<dbReference type="EMBL" id="FUEG01000068">
    <property type="protein sequence ID" value="SJL18748.1"/>
    <property type="molecule type" value="Genomic_DNA"/>
</dbReference>
<dbReference type="InterPro" id="IPR048527">
    <property type="entry name" value="Sde182_C"/>
</dbReference>
<accession>A0A284SCL6</accession>
<dbReference type="Proteomes" id="UP000219338">
    <property type="component" value="Unassembled WGS sequence"/>
</dbReference>
<dbReference type="InterPro" id="IPR011483">
    <property type="entry name" value="Sde182_NH-like"/>
</dbReference>
<evidence type="ECO:0000313" key="4">
    <source>
        <dbReference type="EMBL" id="SJL18748.1"/>
    </source>
</evidence>
<protein>
    <recommendedName>
        <fullName evidence="6">Cellulose-binding protein</fullName>
    </recommendedName>
</protein>
<feature type="domain" description="Cellulose-binding Sde182 nucleoside hydrolase-like" evidence="2">
    <location>
        <begin position="36"/>
        <end position="320"/>
    </location>
</feature>
<dbReference type="GO" id="GO:0016799">
    <property type="term" value="F:hydrolase activity, hydrolyzing N-glycosyl compounds"/>
    <property type="evidence" value="ECO:0007669"/>
    <property type="project" value="InterPro"/>
</dbReference>
<evidence type="ECO:0000313" key="5">
    <source>
        <dbReference type="Proteomes" id="UP000219338"/>
    </source>
</evidence>
<dbReference type="InterPro" id="IPR013783">
    <property type="entry name" value="Ig-like_fold"/>
</dbReference>
<evidence type="ECO:0000259" key="2">
    <source>
        <dbReference type="Pfam" id="PF07632"/>
    </source>
</evidence>
<reference evidence="5" key="1">
    <citation type="journal article" date="2017" name="Nat. Ecol. Evol.">
        <title>Genome expansion and lineage-specific genetic innovations in the forest pathogenic fungi Armillaria.</title>
        <authorList>
            <person name="Sipos G."/>
            <person name="Prasanna A.N."/>
            <person name="Walter M.C."/>
            <person name="O'Connor E."/>
            <person name="Balint B."/>
            <person name="Krizsan K."/>
            <person name="Kiss B."/>
            <person name="Hess J."/>
            <person name="Varga T."/>
            <person name="Slot J."/>
            <person name="Riley R."/>
            <person name="Boka B."/>
            <person name="Rigling D."/>
            <person name="Barry K."/>
            <person name="Lee J."/>
            <person name="Mihaltcheva S."/>
            <person name="LaButti K."/>
            <person name="Lipzen A."/>
            <person name="Waldron R."/>
            <person name="Moloney N.M."/>
            <person name="Sperisen C."/>
            <person name="Kredics L."/>
            <person name="Vagvoelgyi C."/>
            <person name="Patrignani A."/>
            <person name="Fitzpatrick D."/>
            <person name="Nagy I."/>
            <person name="Doyle S."/>
            <person name="Anderson J.B."/>
            <person name="Grigoriev I.V."/>
            <person name="Gueldener U."/>
            <person name="Muensterkoetter M."/>
            <person name="Nagy L.G."/>
        </authorList>
    </citation>
    <scope>NUCLEOTIDE SEQUENCE [LARGE SCALE GENOMIC DNA]</scope>
    <source>
        <strain evidence="5">C18/9</strain>
    </source>
</reference>
<proteinExistence type="predicted"/>
<sequence length="511" mass="56905">MFITTLAVCLISCIALARTQSVTNSSVLESFTTKPRVFVLTDIANEPDDEMSLTRFLLYANHFSIQGIAATTSTWLRNETFAWQIQDKVLEWGEVRDNLTKHAEGWPETEELLGKVYSGLPVYGLEGIGEGKDSNASMALVAAVDEASADDPLWVPIWGGASVLAQALWTVQETRTQVDAASFVAKLRVYAISDQDDAGPWIRSHFPDLFYIASIHAFSLQVLLWMAIPNTEHFSRYRLATWIGISGELYNDFDVGGPDSSLVSNDWLESNIRSSGSVFATNYPRFAYIMEGDTPSFLNLIQNGLSARDHPNWGGWGGRYGRTTNKSNQWVDSIAWKVPGIDGRNYTSNQATIWQWRKAYQYGFAGRMNWTATADFGAVNHNPRLYINGTGGSEYLYIEVDPGTSVVLDARESFDPDDDDQVVYTWSQDFSASLPGTGDNQIPVLRIEEGEGGKVVTVVVPSEDAIRNNGYWSLWRLMEGGLVHVLLEAWDNGLPPLVSYKRVVLKLRGFD</sequence>
<dbReference type="Gene3D" id="3.90.245.10">
    <property type="entry name" value="Ribonucleoside hydrolase-like"/>
    <property type="match status" value="1"/>
</dbReference>
<evidence type="ECO:0000259" key="3">
    <source>
        <dbReference type="Pfam" id="PF21027"/>
    </source>
</evidence>
<feature type="signal peptide" evidence="1">
    <location>
        <begin position="1"/>
        <end position="19"/>
    </location>
</feature>
<dbReference type="Gene3D" id="2.60.40.10">
    <property type="entry name" value="Immunoglobulins"/>
    <property type="match status" value="1"/>
</dbReference>
<keyword evidence="5" id="KW-1185">Reference proteome</keyword>
<dbReference type="STRING" id="47428.A0A284SCL6"/>
<evidence type="ECO:0008006" key="6">
    <source>
        <dbReference type="Google" id="ProtNLM"/>
    </source>
</evidence>
<keyword evidence="1" id="KW-0732">Signal</keyword>
<feature type="chain" id="PRO_5012695991" description="Cellulose-binding protein" evidence="1">
    <location>
        <begin position="20"/>
        <end position="511"/>
    </location>
</feature>
<dbReference type="Pfam" id="PF07632">
    <property type="entry name" value="Sde182_NH-like"/>
    <property type="match status" value="1"/>
</dbReference>
<name>A0A284SCL6_ARMOS</name>
<dbReference type="AlphaFoldDB" id="A0A284SCL6"/>